<feature type="repeat" description="WD" evidence="5">
    <location>
        <begin position="234"/>
        <end position="266"/>
    </location>
</feature>
<dbReference type="GO" id="GO:0031124">
    <property type="term" value="P:mRNA 3'-end processing"/>
    <property type="evidence" value="ECO:0007669"/>
    <property type="project" value="InterPro"/>
</dbReference>
<dbReference type="Gene3D" id="2.130.10.10">
    <property type="entry name" value="YVTN repeat-like/Quinoprotein amine dehydrogenase"/>
    <property type="match status" value="2"/>
</dbReference>
<reference evidence="6 8" key="1">
    <citation type="journal article" date="2013" name="Curr. Biol.">
        <title>Shared signatures of parasitism and phylogenomics unite Cryptomycota and microsporidia.</title>
        <authorList>
            <person name="James T.Y."/>
            <person name="Pelin A."/>
            <person name="Bonen L."/>
            <person name="Ahrendt S."/>
            <person name="Sain D."/>
            <person name="Corradi N."/>
            <person name="Stajich J.E."/>
        </authorList>
    </citation>
    <scope>NUCLEOTIDE SEQUENCE [LARGE SCALE GENOMIC DNA]</scope>
    <source>
        <strain evidence="6">CSF55</strain>
        <strain evidence="6">CSF55</strain>
    </source>
</reference>
<dbReference type="InterPro" id="IPR036322">
    <property type="entry name" value="WD40_repeat_dom_sf"/>
</dbReference>
<feature type="repeat" description="WD" evidence="5">
    <location>
        <begin position="189"/>
        <end position="224"/>
    </location>
</feature>
<protein>
    <recommendedName>
        <fullName evidence="4">Cleavage stimulation factor 50 kDa subunit</fullName>
    </recommendedName>
</protein>
<dbReference type="AlphaFoldDB" id="A0A075ATU3"/>
<dbReference type="HOGENOM" id="CLU_041619_0_0_1"/>
<dbReference type="Proteomes" id="UP000030755">
    <property type="component" value="Unassembled WGS sequence"/>
</dbReference>
<evidence type="ECO:0000256" key="3">
    <source>
        <dbReference type="ARBA" id="ARBA00023242"/>
    </source>
</evidence>
<evidence type="ECO:0000313" key="7">
    <source>
        <dbReference type="EMBL" id="RKP21451.1"/>
    </source>
</evidence>
<reference evidence="7" key="3">
    <citation type="submission" date="2018-08" db="EMBL/GenBank/DDBJ databases">
        <title>Leveraging single-cell genomics to expand the Fungal Tree of Life.</title>
        <authorList>
            <consortium name="DOE Joint Genome Institute"/>
            <person name="Ahrendt S.R."/>
            <person name="Quandt C.A."/>
            <person name="Ciobanu D."/>
            <person name="Clum A."/>
            <person name="Salamov A."/>
            <person name="Andreopoulos B."/>
            <person name="Cheng J.-F."/>
            <person name="Woyke T."/>
            <person name="Pelin A."/>
            <person name="Henrissat B."/>
            <person name="Reynolds N."/>
            <person name="Benny G.L."/>
            <person name="Smith M.E."/>
            <person name="James T.Y."/>
            <person name="Grigoriev I.V."/>
        </authorList>
    </citation>
    <scope>NUCLEOTIDE SEQUENCE</scope>
    <source>
        <strain evidence="7">CSF55</strain>
    </source>
</reference>
<sequence>MNALAASVASACQIPLSTVETSNKLHDYILLGMRSEASGATDNNTTVVVESKNDDSQSDADEEDLIPGYKMRLEFQNDVKYETKHAPNYNTWYITTHKEAARCAAFSPDGRFIATGSEDTSLKILDVTKMNLRSDAEDKPVIRTLYDHLQPVTEVAFHPNNLMLASCALDNNIKLYDLTKVGVKKAFRYLLDSHPFRSISFHPSGDFLLAGTEDDRVRMYDIKTITSFVPLDSSRNHKGPITSVRFGPNGRLFVTSGEDGSIRIWDGVNMRCERVIEGAHNGHEVCSVRISKNGKYLLSSGKDSEPKLWDLGSGKVIQKYIGATQNNFPIQVAFDYAEDFVLGGDEPSSSIFVWDTKTGEVVKKLSGHNSVASYIASSPVEGCFISCSEDHRARYWKIGDLEA</sequence>
<dbReference type="GO" id="GO:0003723">
    <property type="term" value="F:RNA binding"/>
    <property type="evidence" value="ECO:0007669"/>
    <property type="project" value="TreeGrafter"/>
</dbReference>
<dbReference type="InterPro" id="IPR044633">
    <property type="entry name" value="CstF1-like"/>
</dbReference>
<evidence type="ECO:0000256" key="5">
    <source>
        <dbReference type="PROSITE-ProRule" id="PRU00221"/>
    </source>
</evidence>
<dbReference type="PANTHER" id="PTHR44133">
    <property type="entry name" value="CLEAVAGE STIMULATION FACTOR SUBUNIT 1"/>
    <property type="match status" value="1"/>
</dbReference>
<dbReference type="InterPro" id="IPR015943">
    <property type="entry name" value="WD40/YVTN_repeat-like_dom_sf"/>
</dbReference>
<dbReference type="PROSITE" id="PS50082">
    <property type="entry name" value="WD_REPEATS_2"/>
    <property type="match status" value="6"/>
</dbReference>
<reference evidence="9" key="2">
    <citation type="journal article" date="2018" name="Nat. Microbiol.">
        <title>Leveraging single-cell genomics to expand the fungal tree of life.</title>
        <authorList>
            <person name="Ahrendt S.R."/>
            <person name="Quandt C.A."/>
            <person name="Ciobanu D."/>
            <person name="Clum A."/>
            <person name="Salamov A."/>
            <person name="Andreopoulos B."/>
            <person name="Cheng J.F."/>
            <person name="Woyke T."/>
            <person name="Pelin A."/>
            <person name="Henrissat B."/>
            <person name="Reynolds N.K."/>
            <person name="Benny G.L."/>
            <person name="Smith M.E."/>
            <person name="James T.Y."/>
            <person name="Grigoriev I.V."/>
        </authorList>
    </citation>
    <scope>NUCLEOTIDE SEQUENCE [LARGE SCALE GENOMIC DNA]</scope>
    <source>
        <strain evidence="9">CSF55</strain>
    </source>
</reference>
<dbReference type="STRING" id="988480.A0A075ATU3"/>
<proteinExistence type="predicted"/>
<dbReference type="SMART" id="SM00320">
    <property type="entry name" value="WD40"/>
    <property type="match status" value="7"/>
</dbReference>
<dbReference type="EMBL" id="KE561047">
    <property type="protein sequence ID" value="EPZ33716.1"/>
    <property type="molecule type" value="Genomic_DNA"/>
</dbReference>
<organism evidence="6 8">
    <name type="scientific">Rozella allomycis (strain CSF55)</name>
    <dbReference type="NCBI Taxonomy" id="988480"/>
    <lineage>
        <taxon>Eukaryota</taxon>
        <taxon>Fungi</taxon>
        <taxon>Fungi incertae sedis</taxon>
        <taxon>Cryptomycota</taxon>
        <taxon>Cryptomycota incertae sedis</taxon>
        <taxon>Rozella</taxon>
    </lineage>
</organism>
<feature type="repeat" description="WD" evidence="5">
    <location>
        <begin position="145"/>
        <end position="178"/>
    </location>
</feature>
<keyword evidence="2" id="KW-0507">mRNA processing</keyword>
<keyword evidence="3" id="KW-0539">Nucleus</keyword>
<dbReference type="Proteomes" id="UP000281549">
    <property type="component" value="Unassembled WGS sequence"/>
</dbReference>
<dbReference type="SUPFAM" id="SSF50978">
    <property type="entry name" value="WD40 repeat-like"/>
    <property type="match status" value="1"/>
</dbReference>
<dbReference type="PANTHER" id="PTHR44133:SF2">
    <property type="entry name" value="CLEAVAGE STIMULATION FACTOR SUBUNIT 1"/>
    <property type="match status" value="1"/>
</dbReference>
<dbReference type="CDD" id="cd00200">
    <property type="entry name" value="WD40"/>
    <property type="match status" value="1"/>
</dbReference>
<feature type="repeat" description="WD" evidence="5">
    <location>
        <begin position="365"/>
        <end position="403"/>
    </location>
</feature>
<keyword evidence="5" id="KW-0853">WD repeat</keyword>
<keyword evidence="8" id="KW-1185">Reference proteome</keyword>
<dbReference type="Pfam" id="PF00400">
    <property type="entry name" value="WD40"/>
    <property type="match status" value="6"/>
</dbReference>
<name>A0A075ATU3_ROZAC</name>
<evidence type="ECO:0000313" key="9">
    <source>
        <dbReference type="Proteomes" id="UP000281549"/>
    </source>
</evidence>
<dbReference type="EMBL" id="ML004954">
    <property type="protein sequence ID" value="RKP21451.1"/>
    <property type="molecule type" value="Genomic_DNA"/>
</dbReference>
<accession>A0A075ATU3</accession>
<dbReference type="OrthoDB" id="538223at2759"/>
<dbReference type="InterPro" id="IPR001680">
    <property type="entry name" value="WD40_rpt"/>
</dbReference>
<dbReference type="PROSITE" id="PS50294">
    <property type="entry name" value="WD_REPEATS_REGION"/>
    <property type="match status" value="4"/>
</dbReference>
<evidence type="ECO:0000256" key="1">
    <source>
        <dbReference type="ARBA" id="ARBA00004123"/>
    </source>
</evidence>
<evidence type="ECO:0000313" key="8">
    <source>
        <dbReference type="Proteomes" id="UP000030755"/>
    </source>
</evidence>
<evidence type="ECO:0000313" key="6">
    <source>
        <dbReference type="EMBL" id="EPZ33716.1"/>
    </source>
</evidence>
<evidence type="ECO:0000256" key="4">
    <source>
        <dbReference type="ARBA" id="ARBA00029851"/>
    </source>
</evidence>
<feature type="repeat" description="WD" evidence="5">
    <location>
        <begin position="285"/>
        <end position="319"/>
    </location>
</feature>
<comment type="subcellular location">
    <subcellularLocation>
        <location evidence="1">Nucleus</location>
    </subcellularLocation>
</comment>
<dbReference type="GO" id="GO:0005848">
    <property type="term" value="C:mRNA cleavage stimulating factor complex"/>
    <property type="evidence" value="ECO:0007669"/>
    <property type="project" value="InterPro"/>
</dbReference>
<feature type="repeat" description="WD" evidence="5">
    <location>
        <begin position="94"/>
        <end position="135"/>
    </location>
</feature>
<evidence type="ECO:0000256" key="2">
    <source>
        <dbReference type="ARBA" id="ARBA00022664"/>
    </source>
</evidence>
<gene>
    <name evidence="6" type="ORF">O9G_000492</name>
    <name evidence="7" type="ORF">ROZALSC1DRAFT_27151</name>
</gene>